<gene>
    <name evidence="1" type="ORF">PCOR1329_LOCUS28055</name>
</gene>
<dbReference type="EMBL" id="CAUYUJ010010272">
    <property type="protein sequence ID" value="CAK0828963.1"/>
    <property type="molecule type" value="Genomic_DNA"/>
</dbReference>
<sequence>PPAQPGASGQRVRLLHHPAAGAAAGMHLPPVAHRRPARALEEGALQAGRVRHDPCALRPRPVRRARGERHAPRLLPLHGLRVRAVQHGRADRKFWPLLPVRQ</sequence>
<reference evidence="1" key="1">
    <citation type="submission" date="2023-10" db="EMBL/GenBank/DDBJ databases">
        <authorList>
            <person name="Chen Y."/>
            <person name="Shah S."/>
            <person name="Dougan E. K."/>
            <person name="Thang M."/>
            <person name="Chan C."/>
        </authorList>
    </citation>
    <scope>NUCLEOTIDE SEQUENCE [LARGE SCALE GENOMIC DNA]</scope>
</reference>
<evidence type="ECO:0000313" key="2">
    <source>
        <dbReference type="Proteomes" id="UP001189429"/>
    </source>
</evidence>
<name>A0ABN9SCC8_9DINO</name>
<comment type="caution">
    <text evidence="1">The sequence shown here is derived from an EMBL/GenBank/DDBJ whole genome shotgun (WGS) entry which is preliminary data.</text>
</comment>
<accession>A0ABN9SCC8</accession>
<dbReference type="Proteomes" id="UP001189429">
    <property type="component" value="Unassembled WGS sequence"/>
</dbReference>
<feature type="non-terminal residue" evidence="1">
    <location>
        <position position="1"/>
    </location>
</feature>
<organism evidence="1 2">
    <name type="scientific">Prorocentrum cordatum</name>
    <dbReference type="NCBI Taxonomy" id="2364126"/>
    <lineage>
        <taxon>Eukaryota</taxon>
        <taxon>Sar</taxon>
        <taxon>Alveolata</taxon>
        <taxon>Dinophyceae</taxon>
        <taxon>Prorocentrales</taxon>
        <taxon>Prorocentraceae</taxon>
        <taxon>Prorocentrum</taxon>
    </lineage>
</organism>
<protein>
    <submittedName>
        <fullName evidence="1">Uncharacterized protein</fullName>
    </submittedName>
</protein>
<feature type="non-terminal residue" evidence="1">
    <location>
        <position position="102"/>
    </location>
</feature>
<keyword evidence="2" id="KW-1185">Reference proteome</keyword>
<proteinExistence type="predicted"/>
<evidence type="ECO:0000313" key="1">
    <source>
        <dbReference type="EMBL" id="CAK0828963.1"/>
    </source>
</evidence>